<dbReference type="Gene3D" id="3.40.1810.10">
    <property type="entry name" value="Transcription factor, MADS-box"/>
    <property type="match status" value="1"/>
</dbReference>
<dbReference type="PRINTS" id="PR00404">
    <property type="entry name" value="MADSDOMAIN"/>
</dbReference>
<evidence type="ECO:0000256" key="2">
    <source>
        <dbReference type="ARBA" id="ARBA00023015"/>
    </source>
</evidence>
<dbReference type="PROSITE" id="PS51297">
    <property type="entry name" value="K_BOX"/>
    <property type="match status" value="1"/>
</dbReference>
<dbReference type="InterPro" id="IPR002100">
    <property type="entry name" value="TF_MADSbox"/>
</dbReference>
<proteinExistence type="predicted"/>
<protein>
    <submittedName>
        <fullName evidence="9">MADS-box transcription factor 17</fullName>
    </submittedName>
</protein>
<evidence type="ECO:0000256" key="5">
    <source>
        <dbReference type="ARBA" id="ARBA00023242"/>
    </source>
</evidence>
<keyword evidence="2" id="KW-0805">Transcription regulation</keyword>
<evidence type="ECO:0000256" key="3">
    <source>
        <dbReference type="ARBA" id="ARBA00023125"/>
    </source>
</evidence>
<dbReference type="GO" id="GO:0003700">
    <property type="term" value="F:DNA-binding transcription factor activity"/>
    <property type="evidence" value="ECO:0007669"/>
    <property type="project" value="InterPro"/>
</dbReference>
<keyword evidence="6" id="KW-0175">Coiled coil</keyword>
<dbReference type="InterPro" id="IPR050142">
    <property type="entry name" value="MADS-box/MEF2_TF"/>
</dbReference>
<feature type="domain" description="MADS-box" evidence="7">
    <location>
        <begin position="44"/>
        <end position="104"/>
    </location>
</feature>
<dbReference type="PROSITE" id="PS50066">
    <property type="entry name" value="MADS_BOX_2"/>
    <property type="match status" value="1"/>
</dbReference>
<dbReference type="Pfam" id="PF00319">
    <property type="entry name" value="SRF-TF"/>
    <property type="match status" value="1"/>
</dbReference>
<name>A0A371HG65_MUCPR</name>
<keyword evidence="10" id="KW-1185">Reference proteome</keyword>
<keyword evidence="5" id="KW-0539">Nucleus</keyword>
<evidence type="ECO:0000256" key="4">
    <source>
        <dbReference type="ARBA" id="ARBA00023163"/>
    </source>
</evidence>
<accession>A0A371HG65</accession>
<dbReference type="PANTHER" id="PTHR48019">
    <property type="entry name" value="SERUM RESPONSE FACTOR HOMOLOG"/>
    <property type="match status" value="1"/>
</dbReference>
<evidence type="ECO:0000256" key="1">
    <source>
        <dbReference type="ARBA" id="ARBA00004123"/>
    </source>
</evidence>
<dbReference type="InterPro" id="IPR002487">
    <property type="entry name" value="TF_Kbox"/>
</dbReference>
<keyword evidence="4" id="KW-0804">Transcription</keyword>
<dbReference type="SUPFAM" id="SSF55455">
    <property type="entry name" value="SRF-like"/>
    <property type="match status" value="1"/>
</dbReference>
<dbReference type="InterPro" id="IPR036879">
    <property type="entry name" value="TF_MADSbox_sf"/>
</dbReference>
<sequence length="260" mass="30326">MLRPLLYKLSFTPVHVAFFLSFISAIEREAVNRIGSRDRERGSMGRGKVVLERIQNKINRQVTFSKRRNGLLKKAFELSVLCDAEIALIIFSSRGKLFQYSSTDINRIIERYRQCCFDISQTNSEAEHQQQQCLYQELLILRVKHESLQRTQRNLMGEELEPLSIKELQNLEKQLDRTLAQARKHLKQKLMTRIDELQEKVHNLEQFNKHLESKERGQCTQICEGSTNNRIWLHDAQVTQFESGTTGSFRLQQTTASNGK</sequence>
<dbReference type="GO" id="GO:0000977">
    <property type="term" value="F:RNA polymerase II transcription regulatory region sequence-specific DNA binding"/>
    <property type="evidence" value="ECO:0007669"/>
    <property type="project" value="InterPro"/>
</dbReference>
<evidence type="ECO:0000259" key="7">
    <source>
        <dbReference type="PROSITE" id="PS50066"/>
    </source>
</evidence>
<dbReference type="Pfam" id="PF01486">
    <property type="entry name" value="K-box"/>
    <property type="match status" value="1"/>
</dbReference>
<comment type="caution">
    <text evidence="9">The sequence shown here is derived from an EMBL/GenBank/DDBJ whole genome shotgun (WGS) entry which is preliminary data.</text>
</comment>
<gene>
    <name evidence="9" type="primary">MADS17</name>
    <name evidence="9" type="ORF">CR513_14873</name>
</gene>
<dbReference type="GO" id="GO:0005634">
    <property type="term" value="C:nucleus"/>
    <property type="evidence" value="ECO:0007669"/>
    <property type="project" value="UniProtKB-SubCell"/>
</dbReference>
<evidence type="ECO:0000313" key="10">
    <source>
        <dbReference type="Proteomes" id="UP000257109"/>
    </source>
</evidence>
<dbReference type="OrthoDB" id="1898716at2759"/>
<dbReference type="CDD" id="cd00265">
    <property type="entry name" value="MADS_MEF2_like"/>
    <property type="match status" value="1"/>
</dbReference>
<comment type="subcellular location">
    <subcellularLocation>
        <location evidence="1">Nucleus</location>
    </subcellularLocation>
</comment>
<dbReference type="FunFam" id="3.40.1810.10:FF:000003">
    <property type="entry name" value="MADS-box transcription factor MADS-MC"/>
    <property type="match status" value="1"/>
</dbReference>
<dbReference type="AlphaFoldDB" id="A0A371HG65"/>
<evidence type="ECO:0000259" key="8">
    <source>
        <dbReference type="PROSITE" id="PS51297"/>
    </source>
</evidence>
<dbReference type="PROSITE" id="PS00350">
    <property type="entry name" value="MADS_BOX_1"/>
    <property type="match status" value="1"/>
</dbReference>
<dbReference type="GO" id="GO:0045944">
    <property type="term" value="P:positive regulation of transcription by RNA polymerase II"/>
    <property type="evidence" value="ECO:0007669"/>
    <property type="project" value="InterPro"/>
</dbReference>
<reference evidence="9" key="1">
    <citation type="submission" date="2018-05" db="EMBL/GenBank/DDBJ databases">
        <title>Draft genome of Mucuna pruriens seed.</title>
        <authorList>
            <person name="Nnadi N.E."/>
            <person name="Vos R."/>
            <person name="Hasami M.H."/>
            <person name="Devisetty U.K."/>
            <person name="Aguiy J.C."/>
        </authorList>
    </citation>
    <scope>NUCLEOTIDE SEQUENCE [LARGE SCALE GENOMIC DNA]</scope>
    <source>
        <strain evidence="9">JCA_2017</strain>
    </source>
</reference>
<evidence type="ECO:0000313" key="9">
    <source>
        <dbReference type="EMBL" id="RDY01760.1"/>
    </source>
</evidence>
<feature type="coiled-coil region" evidence="6">
    <location>
        <begin position="165"/>
        <end position="214"/>
    </location>
</feature>
<dbReference type="EMBL" id="QJKJ01002692">
    <property type="protein sequence ID" value="RDY01760.1"/>
    <property type="molecule type" value="Genomic_DNA"/>
</dbReference>
<dbReference type="InterPro" id="IPR033896">
    <property type="entry name" value="MEF2-like_N"/>
</dbReference>
<dbReference type="SMART" id="SM00432">
    <property type="entry name" value="MADS"/>
    <property type="match status" value="1"/>
</dbReference>
<keyword evidence="3" id="KW-0238">DNA-binding</keyword>
<dbReference type="Proteomes" id="UP000257109">
    <property type="component" value="Unassembled WGS sequence"/>
</dbReference>
<feature type="domain" description="K-box" evidence="8">
    <location>
        <begin position="131"/>
        <end position="225"/>
    </location>
</feature>
<organism evidence="9 10">
    <name type="scientific">Mucuna pruriens</name>
    <name type="common">Velvet bean</name>
    <name type="synonym">Dolichos pruriens</name>
    <dbReference type="NCBI Taxonomy" id="157652"/>
    <lineage>
        <taxon>Eukaryota</taxon>
        <taxon>Viridiplantae</taxon>
        <taxon>Streptophyta</taxon>
        <taxon>Embryophyta</taxon>
        <taxon>Tracheophyta</taxon>
        <taxon>Spermatophyta</taxon>
        <taxon>Magnoliopsida</taxon>
        <taxon>eudicotyledons</taxon>
        <taxon>Gunneridae</taxon>
        <taxon>Pentapetalae</taxon>
        <taxon>rosids</taxon>
        <taxon>fabids</taxon>
        <taxon>Fabales</taxon>
        <taxon>Fabaceae</taxon>
        <taxon>Papilionoideae</taxon>
        <taxon>50 kb inversion clade</taxon>
        <taxon>NPAAA clade</taxon>
        <taxon>indigoferoid/millettioid clade</taxon>
        <taxon>Phaseoleae</taxon>
        <taxon>Mucuna</taxon>
    </lineage>
</organism>
<evidence type="ECO:0000256" key="6">
    <source>
        <dbReference type="SAM" id="Coils"/>
    </source>
</evidence>
<dbReference type="GO" id="GO:0046983">
    <property type="term" value="F:protein dimerization activity"/>
    <property type="evidence" value="ECO:0007669"/>
    <property type="project" value="InterPro"/>
</dbReference>